<keyword evidence="11" id="KW-0413">Isomerase</keyword>
<name>A0A0E4A2Q5_RHOER</name>
<dbReference type="InterPro" id="IPR014748">
    <property type="entry name" value="Enoyl-CoA_hydra_C"/>
</dbReference>
<keyword evidence="4" id="KW-0276">Fatty acid metabolism</keyword>
<dbReference type="CDD" id="cd06558">
    <property type="entry name" value="crotonase-like"/>
    <property type="match status" value="1"/>
</dbReference>
<dbReference type="PANTHER" id="PTHR11941:SF54">
    <property type="entry name" value="ENOYL-COA HYDRATASE, MITOCHONDRIAL"/>
    <property type="match status" value="1"/>
</dbReference>
<dbReference type="KEGG" id="reb:XU06_01870"/>
<sequence>MTRQTGQTYNFVTVDVTDSIATVTIDKPPANAFNPSMIAELLEILPVLASDQTVRVIVVTGTGRFFVAGADITVMRELTEETQRAMRPWVDVQRILESAPKPVVAKINGHALGGGAELTLACDFRIMAQSATIGFPEIGLGLFPGAGGSQRLPRLIGAHRAKVLMIEGKRLSAEHALDIGLVDTVVADADLDAHCADLARELATKPTATIGMIKRIVDEGMSLPLDQALDLEFEAVLDLIKTDDAAEGLQSFLDKRSPTFTGR</sequence>
<dbReference type="FunFam" id="3.90.226.10:FF:000009">
    <property type="entry name" value="Carnitinyl-CoA dehydratase"/>
    <property type="match status" value="1"/>
</dbReference>
<dbReference type="EMBL" id="JAECSB010000064">
    <property type="protein sequence ID" value="MBH5144508.1"/>
    <property type="molecule type" value="Genomic_DNA"/>
</dbReference>
<dbReference type="AlphaFoldDB" id="A0A0E4A2Q5"/>
<dbReference type="GO" id="GO:0006635">
    <property type="term" value="P:fatty acid beta-oxidation"/>
    <property type="evidence" value="ECO:0007669"/>
    <property type="project" value="TreeGrafter"/>
</dbReference>
<dbReference type="EMBL" id="CP124545">
    <property type="protein sequence ID" value="WMN02032.1"/>
    <property type="molecule type" value="Genomic_DNA"/>
</dbReference>
<comment type="catalytic activity">
    <reaction evidence="7">
        <text>a 4-saturated-(3S)-3-hydroxyacyl-CoA = a (3E)-enoyl-CoA + H2O</text>
        <dbReference type="Rhea" id="RHEA:20724"/>
        <dbReference type="ChEBI" id="CHEBI:15377"/>
        <dbReference type="ChEBI" id="CHEBI:58521"/>
        <dbReference type="ChEBI" id="CHEBI:137480"/>
        <dbReference type="EC" id="4.2.1.17"/>
    </reaction>
</comment>
<dbReference type="SUPFAM" id="SSF52096">
    <property type="entry name" value="ClpP/crotonase"/>
    <property type="match status" value="1"/>
</dbReference>
<evidence type="ECO:0000313" key="11">
    <source>
        <dbReference type="EMBL" id="MBH5144508.1"/>
    </source>
</evidence>
<evidence type="ECO:0000256" key="4">
    <source>
        <dbReference type="ARBA" id="ARBA00022832"/>
    </source>
</evidence>
<keyword evidence="5" id="KW-0456">Lyase</keyword>
<dbReference type="EC" id="4.2.1.17" evidence="3"/>
<dbReference type="RefSeq" id="WP_020723626.1">
    <property type="nucleotide sequence ID" value="NZ_CP011295.1"/>
</dbReference>
<dbReference type="InterPro" id="IPR001753">
    <property type="entry name" value="Enoyl-CoA_hydra/iso"/>
</dbReference>
<evidence type="ECO:0000256" key="10">
    <source>
        <dbReference type="RuleBase" id="RU003707"/>
    </source>
</evidence>
<evidence type="ECO:0000256" key="3">
    <source>
        <dbReference type="ARBA" id="ARBA00012076"/>
    </source>
</evidence>
<evidence type="ECO:0000256" key="8">
    <source>
        <dbReference type="ARBA" id="ARBA00039456"/>
    </source>
</evidence>
<gene>
    <name evidence="11" type="ORF">I3517_18055</name>
    <name evidence="12" type="ORF">QIE55_30215</name>
</gene>
<dbReference type="GO" id="GO:0016853">
    <property type="term" value="F:isomerase activity"/>
    <property type="evidence" value="ECO:0007669"/>
    <property type="project" value="UniProtKB-KW"/>
</dbReference>
<evidence type="ECO:0000256" key="5">
    <source>
        <dbReference type="ARBA" id="ARBA00023239"/>
    </source>
</evidence>
<evidence type="ECO:0000256" key="9">
    <source>
        <dbReference type="ARBA" id="ARBA00073436"/>
    </source>
</evidence>
<keyword evidence="13" id="KW-1185">Reference proteome</keyword>
<evidence type="ECO:0000256" key="7">
    <source>
        <dbReference type="ARBA" id="ARBA00023717"/>
    </source>
</evidence>
<dbReference type="InterPro" id="IPR018376">
    <property type="entry name" value="Enoyl-CoA_hyd/isom_CS"/>
</dbReference>
<dbReference type="Proteomes" id="UP001230933">
    <property type="component" value="Chromosome"/>
</dbReference>
<comment type="catalytic activity">
    <reaction evidence="6">
        <text>a (3S)-3-hydroxyacyl-CoA = a (2E)-enoyl-CoA + H2O</text>
        <dbReference type="Rhea" id="RHEA:16105"/>
        <dbReference type="ChEBI" id="CHEBI:15377"/>
        <dbReference type="ChEBI" id="CHEBI:57318"/>
        <dbReference type="ChEBI" id="CHEBI:58856"/>
        <dbReference type="EC" id="4.2.1.17"/>
    </reaction>
</comment>
<dbReference type="PROSITE" id="PS00166">
    <property type="entry name" value="ENOYL_COA_HYDRATASE"/>
    <property type="match status" value="1"/>
</dbReference>
<dbReference type="InterPro" id="IPR029045">
    <property type="entry name" value="ClpP/crotonase-like_dom_sf"/>
</dbReference>
<evidence type="ECO:0000256" key="2">
    <source>
        <dbReference type="ARBA" id="ARBA00005254"/>
    </source>
</evidence>
<comment type="similarity">
    <text evidence="2 10">Belongs to the enoyl-CoA hydratase/isomerase family.</text>
</comment>
<protein>
    <recommendedName>
        <fullName evidence="8">Probable enoyl-CoA hydratase EchA17</fullName>
        <ecNumber evidence="3">4.2.1.17</ecNumber>
    </recommendedName>
    <alternativeName>
        <fullName evidence="9">Probable enoyl-CoA hydratase echA17</fullName>
    </alternativeName>
</protein>
<dbReference type="Gene3D" id="1.10.12.10">
    <property type="entry name" value="Lyase 2-enoyl-coa Hydratase, Chain A, domain 2"/>
    <property type="match status" value="1"/>
</dbReference>
<comment type="function">
    <text evidence="1">Could possibly oxidize fatty acids using specific components.</text>
</comment>
<dbReference type="Proteomes" id="UP000627573">
    <property type="component" value="Unassembled WGS sequence"/>
</dbReference>
<evidence type="ECO:0000256" key="6">
    <source>
        <dbReference type="ARBA" id="ARBA00023709"/>
    </source>
</evidence>
<dbReference type="PANTHER" id="PTHR11941">
    <property type="entry name" value="ENOYL-COA HYDRATASE-RELATED"/>
    <property type="match status" value="1"/>
</dbReference>
<proteinExistence type="inferred from homology"/>
<reference evidence="11 13" key="1">
    <citation type="submission" date="2020-12" db="EMBL/GenBank/DDBJ databases">
        <title>Draft genome sequence of furan degrading bacterial strain FUR100.</title>
        <authorList>
            <person name="Woiski C."/>
        </authorList>
    </citation>
    <scope>NUCLEOTIDE SEQUENCE [LARGE SCALE GENOMIC DNA]</scope>
    <source>
        <strain evidence="11 13">FUR100</strain>
    </source>
</reference>
<dbReference type="Pfam" id="PF00378">
    <property type="entry name" value="ECH_1"/>
    <property type="match status" value="1"/>
</dbReference>
<accession>A0A0E4A2Q5</accession>
<organism evidence="11 13">
    <name type="scientific">Rhodococcus erythropolis</name>
    <name type="common">Arthrobacter picolinophilus</name>
    <dbReference type="NCBI Taxonomy" id="1833"/>
    <lineage>
        <taxon>Bacteria</taxon>
        <taxon>Bacillati</taxon>
        <taxon>Actinomycetota</taxon>
        <taxon>Actinomycetes</taxon>
        <taxon>Mycobacteriales</taxon>
        <taxon>Nocardiaceae</taxon>
        <taxon>Rhodococcus</taxon>
        <taxon>Rhodococcus erythropolis group</taxon>
    </lineage>
</organism>
<evidence type="ECO:0000256" key="1">
    <source>
        <dbReference type="ARBA" id="ARBA00002994"/>
    </source>
</evidence>
<dbReference type="GO" id="GO:0004300">
    <property type="term" value="F:enoyl-CoA hydratase activity"/>
    <property type="evidence" value="ECO:0007669"/>
    <property type="project" value="UniProtKB-EC"/>
</dbReference>
<dbReference type="Gene3D" id="3.90.226.10">
    <property type="entry name" value="2-enoyl-CoA Hydratase, Chain A, domain 1"/>
    <property type="match status" value="1"/>
</dbReference>
<reference evidence="12" key="2">
    <citation type="submission" date="2023-08" db="EMBL/GenBank/DDBJ databases">
        <title>Isolation and Characterization of Rhodococcus erythropolis MGMM8.</title>
        <authorList>
            <person name="Diabankana R.G.C."/>
            <person name="Afordoanyi D.M."/>
            <person name="Validov S.Z."/>
        </authorList>
    </citation>
    <scope>NUCLEOTIDE SEQUENCE</scope>
    <source>
        <strain evidence="12">MGMM8</strain>
    </source>
</reference>
<evidence type="ECO:0000313" key="13">
    <source>
        <dbReference type="Proteomes" id="UP000627573"/>
    </source>
</evidence>
<evidence type="ECO:0000313" key="12">
    <source>
        <dbReference type="EMBL" id="WMN02032.1"/>
    </source>
</evidence>
<keyword evidence="4" id="KW-0443">Lipid metabolism</keyword>